<name>A0ABY4VIL8_9BURK</name>
<sequence length="65" mass="7558">MLRRNKTALRTVFSPLWCGLAAGWCERFAGVVQREGWKPPLSRRFLRYAEIAEKTAYAGVPRYVR</sequence>
<accession>A0ABY4VIL8</accession>
<dbReference type="GeneID" id="70688416"/>
<evidence type="ECO:0000313" key="1">
    <source>
        <dbReference type="EMBL" id="USE77071.1"/>
    </source>
</evidence>
<evidence type="ECO:0000313" key="2">
    <source>
        <dbReference type="Proteomes" id="UP001056648"/>
    </source>
</evidence>
<reference evidence="1" key="1">
    <citation type="submission" date="2022-06" db="EMBL/GenBank/DDBJ databases">
        <title>Complete genome sequence and characterization of Cupriavidus gilardii QJ1 isolated from contaminating cells.</title>
        <authorList>
            <person name="Qi J."/>
        </authorList>
    </citation>
    <scope>NUCLEOTIDE SEQUENCE</scope>
    <source>
        <strain evidence="1">QJ1</strain>
    </source>
</reference>
<gene>
    <name evidence="1" type="ORF">NDR89_07365</name>
</gene>
<dbReference type="Proteomes" id="UP001056648">
    <property type="component" value="Chromosome 1"/>
</dbReference>
<dbReference type="EMBL" id="CP098735">
    <property type="protein sequence ID" value="USE77071.1"/>
    <property type="molecule type" value="Genomic_DNA"/>
</dbReference>
<keyword evidence="2" id="KW-1185">Reference proteome</keyword>
<dbReference type="RefSeq" id="WP_174780632.1">
    <property type="nucleotide sequence ID" value="NZ_CP054624.1"/>
</dbReference>
<proteinExistence type="predicted"/>
<organism evidence="1 2">
    <name type="scientific">Cupriavidus gilardii</name>
    <dbReference type="NCBI Taxonomy" id="82541"/>
    <lineage>
        <taxon>Bacteria</taxon>
        <taxon>Pseudomonadati</taxon>
        <taxon>Pseudomonadota</taxon>
        <taxon>Betaproteobacteria</taxon>
        <taxon>Burkholderiales</taxon>
        <taxon>Burkholderiaceae</taxon>
        <taxon>Cupriavidus</taxon>
    </lineage>
</organism>
<protein>
    <submittedName>
        <fullName evidence="1">Uncharacterized protein</fullName>
    </submittedName>
</protein>